<sequence>MAKSDLKITSFTVRDLRWPTSLENIGSDPMNLAGENAFGYMQYHTDCGLVGTGWSFSNGQGNEVLCAAIKALAPRLVGRSLSDMTSNMGEIQRKLSSGQLRFMAPERGVNQLATCAVLNAVWDLWAKAEEKPLWRLVSDFTPEEFVRCIDFRYLSDVVTPTQALEMLEAQQATKKQRLEEALRKETVPAYNTSAGWLGHSDDKVKELI</sequence>
<evidence type="ECO:0000313" key="6">
    <source>
        <dbReference type="Proteomes" id="UP000809789"/>
    </source>
</evidence>
<name>A0A8K0L0D6_9PEZI</name>
<evidence type="ECO:0000313" key="5">
    <source>
        <dbReference type="EMBL" id="KAG8625908.1"/>
    </source>
</evidence>
<gene>
    <name evidence="5" type="ORF">KVT40_006309</name>
</gene>
<protein>
    <recommendedName>
        <fullName evidence="4">Mandelate racemase/muconate lactonizing enzyme N-terminal domain-containing protein</fullName>
    </recommendedName>
</protein>
<evidence type="ECO:0000256" key="1">
    <source>
        <dbReference type="ARBA" id="ARBA00001946"/>
    </source>
</evidence>
<dbReference type="InterPro" id="IPR046945">
    <property type="entry name" value="RHMD-like"/>
</dbReference>
<dbReference type="InterPro" id="IPR029017">
    <property type="entry name" value="Enolase-like_N"/>
</dbReference>
<feature type="domain" description="Mandelate racemase/muconate lactonizing enzyme N-terminal" evidence="4">
    <location>
        <begin position="37"/>
        <end position="137"/>
    </location>
</feature>
<dbReference type="PANTHER" id="PTHR13794:SF58">
    <property type="entry name" value="MITOCHONDRIAL ENOLASE SUPERFAMILY MEMBER 1"/>
    <property type="match status" value="1"/>
</dbReference>
<comment type="caution">
    <text evidence="5">The sequence shown here is derived from an EMBL/GenBank/DDBJ whole genome shotgun (WGS) entry which is preliminary data.</text>
</comment>
<keyword evidence="2" id="KW-0479">Metal-binding</keyword>
<proteinExistence type="predicted"/>
<reference evidence="5" key="1">
    <citation type="submission" date="2021-07" db="EMBL/GenBank/DDBJ databases">
        <title>Elsinoe batatas strain:CRI-CJ2 Genome sequencing and assembly.</title>
        <authorList>
            <person name="Huang L."/>
        </authorList>
    </citation>
    <scope>NUCLEOTIDE SEQUENCE</scope>
    <source>
        <strain evidence="5">CRI-CJ2</strain>
    </source>
</reference>
<dbReference type="GO" id="GO:0016836">
    <property type="term" value="F:hydro-lyase activity"/>
    <property type="evidence" value="ECO:0007669"/>
    <property type="project" value="TreeGrafter"/>
</dbReference>
<dbReference type="Gene3D" id="3.30.390.10">
    <property type="entry name" value="Enolase-like, N-terminal domain"/>
    <property type="match status" value="1"/>
</dbReference>
<dbReference type="GO" id="GO:0016052">
    <property type="term" value="P:carbohydrate catabolic process"/>
    <property type="evidence" value="ECO:0007669"/>
    <property type="project" value="TreeGrafter"/>
</dbReference>
<dbReference type="AlphaFoldDB" id="A0A8K0L0D6"/>
<dbReference type="Proteomes" id="UP000809789">
    <property type="component" value="Unassembled WGS sequence"/>
</dbReference>
<dbReference type="GO" id="GO:0000287">
    <property type="term" value="F:magnesium ion binding"/>
    <property type="evidence" value="ECO:0007669"/>
    <property type="project" value="TreeGrafter"/>
</dbReference>
<accession>A0A8K0L0D6</accession>
<keyword evidence="6" id="KW-1185">Reference proteome</keyword>
<evidence type="ECO:0000256" key="3">
    <source>
        <dbReference type="ARBA" id="ARBA00022842"/>
    </source>
</evidence>
<dbReference type="PANTHER" id="PTHR13794">
    <property type="entry name" value="ENOLASE SUPERFAMILY, MANDELATE RACEMASE"/>
    <property type="match status" value="1"/>
</dbReference>
<dbReference type="OrthoDB" id="14161at2759"/>
<evidence type="ECO:0000259" key="4">
    <source>
        <dbReference type="Pfam" id="PF02746"/>
    </source>
</evidence>
<dbReference type="InterPro" id="IPR013341">
    <property type="entry name" value="Mandelate_racemase_N_dom"/>
</dbReference>
<keyword evidence="3" id="KW-0460">Magnesium</keyword>
<comment type="cofactor">
    <cofactor evidence="1">
        <name>Mg(2+)</name>
        <dbReference type="ChEBI" id="CHEBI:18420"/>
    </cofactor>
</comment>
<dbReference type="Pfam" id="PF02746">
    <property type="entry name" value="MR_MLE_N"/>
    <property type="match status" value="1"/>
</dbReference>
<organism evidence="5 6">
    <name type="scientific">Elsinoe batatas</name>
    <dbReference type="NCBI Taxonomy" id="2601811"/>
    <lineage>
        <taxon>Eukaryota</taxon>
        <taxon>Fungi</taxon>
        <taxon>Dikarya</taxon>
        <taxon>Ascomycota</taxon>
        <taxon>Pezizomycotina</taxon>
        <taxon>Dothideomycetes</taxon>
        <taxon>Dothideomycetidae</taxon>
        <taxon>Myriangiales</taxon>
        <taxon>Elsinoaceae</taxon>
        <taxon>Elsinoe</taxon>
    </lineage>
</organism>
<dbReference type="SUPFAM" id="SSF54826">
    <property type="entry name" value="Enolase N-terminal domain-like"/>
    <property type="match status" value="1"/>
</dbReference>
<evidence type="ECO:0000256" key="2">
    <source>
        <dbReference type="ARBA" id="ARBA00022723"/>
    </source>
</evidence>
<dbReference type="EMBL" id="JAESVG020000007">
    <property type="protein sequence ID" value="KAG8625908.1"/>
    <property type="molecule type" value="Genomic_DNA"/>
</dbReference>